<feature type="transmembrane region" description="Helical" evidence="2">
    <location>
        <begin position="533"/>
        <end position="549"/>
    </location>
</feature>
<dbReference type="EMBL" id="RPFW01000013">
    <property type="protein sequence ID" value="TVY99074.1"/>
    <property type="molecule type" value="Genomic_DNA"/>
</dbReference>
<gene>
    <name evidence="3" type="ORF">EAS64_41635</name>
</gene>
<keyword evidence="2" id="KW-0812">Transmembrane</keyword>
<feature type="transmembrane region" description="Helical" evidence="2">
    <location>
        <begin position="593"/>
        <end position="610"/>
    </location>
</feature>
<keyword evidence="2" id="KW-0472">Membrane</keyword>
<feature type="transmembrane region" description="Helical" evidence="2">
    <location>
        <begin position="677"/>
        <end position="695"/>
    </location>
</feature>
<accession>A0A6P2BKZ3</accession>
<feature type="transmembrane region" description="Helical" evidence="2">
    <location>
        <begin position="84"/>
        <end position="105"/>
    </location>
</feature>
<feature type="transmembrane region" description="Helical" evidence="2">
    <location>
        <begin position="112"/>
        <end position="131"/>
    </location>
</feature>
<dbReference type="PANTHER" id="PTHR43317">
    <property type="entry name" value="THERMOSPERMINE SYNTHASE ACAULIS5"/>
    <property type="match status" value="1"/>
</dbReference>
<protein>
    <submittedName>
        <fullName evidence="3">Spermidine synthase</fullName>
    </submittedName>
</protein>
<organism evidence="3 4">
    <name type="scientific">Trebonia kvetii</name>
    <dbReference type="NCBI Taxonomy" id="2480626"/>
    <lineage>
        <taxon>Bacteria</taxon>
        <taxon>Bacillati</taxon>
        <taxon>Actinomycetota</taxon>
        <taxon>Actinomycetes</taxon>
        <taxon>Streptosporangiales</taxon>
        <taxon>Treboniaceae</taxon>
        <taxon>Trebonia</taxon>
    </lineage>
</organism>
<keyword evidence="4" id="KW-1185">Reference proteome</keyword>
<evidence type="ECO:0000313" key="4">
    <source>
        <dbReference type="Proteomes" id="UP000460272"/>
    </source>
</evidence>
<reference evidence="3 4" key="1">
    <citation type="submission" date="2018-11" db="EMBL/GenBank/DDBJ databases">
        <title>Trebonia kvetii gen.nov., sp.nov., a novel acidophilic actinobacterium, and proposal of the new actinobacterial family Treboniaceae fam. nov.</title>
        <authorList>
            <person name="Rapoport D."/>
            <person name="Sagova-Mareckova M."/>
            <person name="Sedlacek I."/>
            <person name="Provaznik J."/>
            <person name="Kralova S."/>
            <person name="Pavlinic D."/>
            <person name="Benes V."/>
            <person name="Kopecky J."/>
        </authorList>
    </citation>
    <scope>NUCLEOTIDE SEQUENCE [LARGE SCALE GENOMIC DNA]</scope>
    <source>
        <strain evidence="3 4">15Tr583</strain>
    </source>
</reference>
<feature type="transmembrane region" description="Helical" evidence="2">
    <location>
        <begin position="653"/>
        <end position="671"/>
    </location>
</feature>
<dbReference type="RefSeq" id="WP_145862245.1">
    <property type="nucleotide sequence ID" value="NZ_RPFW01000013.1"/>
</dbReference>
<keyword evidence="2" id="KW-1133">Transmembrane helix</keyword>
<dbReference type="SUPFAM" id="SSF53335">
    <property type="entry name" value="S-adenosyl-L-methionine-dependent methyltransferases"/>
    <property type="match status" value="1"/>
</dbReference>
<feature type="transmembrane region" description="Helical" evidence="2">
    <location>
        <begin position="504"/>
        <end position="521"/>
    </location>
</feature>
<dbReference type="Gene3D" id="3.40.50.150">
    <property type="entry name" value="Vaccinia Virus protein VP39"/>
    <property type="match status" value="1"/>
</dbReference>
<dbReference type="InterPro" id="IPR029063">
    <property type="entry name" value="SAM-dependent_MTases_sf"/>
</dbReference>
<feature type="transmembrane region" description="Helical" evidence="2">
    <location>
        <begin position="555"/>
        <end position="581"/>
    </location>
</feature>
<feature type="transmembrane region" description="Helical" evidence="2">
    <location>
        <begin position="622"/>
        <end position="641"/>
    </location>
</feature>
<dbReference type="Proteomes" id="UP000460272">
    <property type="component" value="Unassembled WGS sequence"/>
</dbReference>
<dbReference type="PANTHER" id="PTHR43317:SF1">
    <property type="entry name" value="THERMOSPERMINE SYNTHASE ACAULIS5"/>
    <property type="match status" value="1"/>
</dbReference>
<dbReference type="CDD" id="cd02440">
    <property type="entry name" value="AdoMet_MTases"/>
    <property type="match status" value="1"/>
</dbReference>
<evidence type="ECO:0000256" key="2">
    <source>
        <dbReference type="SAM" id="Phobius"/>
    </source>
</evidence>
<feature type="transmembrane region" description="Helical" evidence="2">
    <location>
        <begin position="60"/>
        <end position="78"/>
    </location>
</feature>
<proteinExistence type="predicted"/>
<name>A0A6P2BKZ3_9ACTN</name>
<dbReference type="Pfam" id="PF01564">
    <property type="entry name" value="Spermine_synth"/>
    <property type="match status" value="1"/>
</dbReference>
<dbReference type="GO" id="GO:0006596">
    <property type="term" value="P:polyamine biosynthetic process"/>
    <property type="evidence" value="ECO:0007669"/>
    <property type="project" value="UniProtKB-KW"/>
</dbReference>
<comment type="caution">
    <text evidence="3">The sequence shown here is derived from an EMBL/GenBank/DDBJ whole genome shotgun (WGS) entry which is preliminary data.</text>
</comment>
<keyword evidence="1" id="KW-0620">Polyamine biosynthesis</keyword>
<evidence type="ECO:0000256" key="1">
    <source>
        <dbReference type="ARBA" id="ARBA00023115"/>
    </source>
</evidence>
<sequence length="717" mass="77180">MTSDQTGNVAPPPSATRLRARDTLAMVLGRDVVRARDDPDTAGSGPESAEGVLLPLGLRLFLLSFLMLFVELALIRWLGALVLYLSYFSNFVLLGSFLGIGIGFLRARSRVNLFPWAPVALALLIIFVRLFPVQVDRAQTQLLFFGAGKFHATGPPTWVTLPCVFLAVAAVMATIGEGVARTFVRFRPLDAYRLDIAGSIAGIAAFTLLAFLDAKPVVWAVIVALILLLLYGRRAGLLQVAAALAVVGILWSESVSSTDIWSPYYRISYAKAGDGYHIAANGIPHQDIVPVRKMGKTYSIPYMRAPGDPLNNVLIIGAGTGDDVANALHMGAKHIDAVEIDPELYQLGSHLNPDHPYQSPRVSVHINDGRAFLEQAHSKYDMILFALPDSLTLVAGQSSLRLESYLFTFEAVEAAKAHLNPGGLFAMYNYYRTTWLRDRLANTLDVAFGQAPCIDNPNGLTVLSVSVSPSATHCGTVWQRPANAIAPATDDHPFVYLDGNSIPGLYLVTLGLILLASILLVRPASGPYRRMTGYADLFFMGAAFMLLETKNIVQFALLFGTTWLVNALVMAGVLVAVLAAVEVSRHVVVRRPALLYAALLAALVAAWAVPPESLLTLSPLPRFAVAVVIAFAPIFVANMVFAQRFRTTGDSGTAFGANLLGAILGGVLEYLSLIAGYRWLLVVVALLYGLAFITGRGHLRAVSREAPSGSPMAEAAR</sequence>
<evidence type="ECO:0000313" key="3">
    <source>
        <dbReference type="EMBL" id="TVY99074.1"/>
    </source>
</evidence>
<dbReference type="OrthoDB" id="7510320at2"/>
<dbReference type="AlphaFoldDB" id="A0A6P2BKZ3"/>
<feature type="transmembrane region" description="Helical" evidence="2">
    <location>
        <begin position="158"/>
        <end position="180"/>
    </location>
</feature>